<evidence type="ECO:0000313" key="2">
    <source>
        <dbReference type="Proteomes" id="UP000694422"/>
    </source>
</evidence>
<reference evidence="1" key="1">
    <citation type="submission" date="2025-08" db="UniProtKB">
        <authorList>
            <consortium name="Ensembl"/>
        </authorList>
    </citation>
    <scope>IDENTIFICATION</scope>
</reference>
<reference evidence="1" key="2">
    <citation type="submission" date="2025-09" db="UniProtKB">
        <authorList>
            <consortium name="Ensembl"/>
        </authorList>
    </citation>
    <scope>IDENTIFICATION</scope>
</reference>
<evidence type="ECO:0000313" key="1">
    <source>
        <dbReference type="Ensembl" id="ENSSDAP00000006524.1"/>
    </source>
</evidence>
<proteinExistence type="predicted"/>
<dbReference type="SUPFAM" id="SSF50814">
    <property type="entry name" value="Lipocalins"/>
    <property type="match status" value="1"/>
</dbReference>
<dbReference type="AlphaFoldDB" id="A0A8C9PDB7"/>
<protein>
    <submittedName>
        <fullName evidence="1">Uncharacterized protein</fullName>
    </submittedName>
</protein>
<organism evidence="1 2">
    <name type="scientific">Spermophilus dauricus</name>
    <name type="common">Daurian ground squirrel</name>
    <dbReference type="NCBI Taxonomy" id="99837"/>
    <lineage>
        <taxon>Eukaryota</taxon>
        <taxon>Metazoa</taxon>
        <taxon>Chordata</taxon>
        <taxon>Craniata</taxon>
        <taxon>Vertebrata</taxon>
        <taxon>Euteleostomi</taxon>
        <taxon>Mammalia</taxon>
        <taxon>Eutheria</taxon>
        <taxon>Euarchontoglires</taxon>
        <taxon>Glires</taxon>
        <taxon>Rodentia</taxon>
        <taxon>Sciuromorpha</taxon>
        <taxon>Sciuridae</taxon>
        <taxon>Xerinae</taxon>
        <taxon>Marmotini</taxon>
        <taxon>Spermophilus</taxon>
    </lineage>
</organism>
<dbReference type="Proteomes" id="UP000694422">
    <property type="component" value="Unplaced"/>
</dbReference>
<name>A0A8C9PDB7_SPEDA</name>
<accession>A0A8C9PDB7</accession>
<keyword evidence="2" id="KW-1185">Reference proteome</keyword>
<dbReference type="Ensembl" id="ENSSDAT00000007452.1">
    <property type="protein sequence ID" value="ENSSDAP00000006524.1"/>
    <property type="gene ID" value="ENSSDAG00000006045.1"/>
</dbReference>
<dbReference type="InterPro" id="IPR012674">
    <property type="entry name" value="Calycin"/>
</dbReference>
<sequence>VKNKEQTAGPWHSKEYSCILNVSVALHKTNNLAEAKEIEQECDHAIIWTLSTFRKYIMDFYVEKEFKEDPMGIDNTSMTTSKKEVESMICKQGIKKVHRGQEGNQGTSGMTIWTGSLPLFVQYKKTSSHCQAS</sequence>
<dbReference type="Gene3D" id="2.40.128.20">
    <property type="match status" value="1"/>
</dbReference>